<dbReference type="Pfam" id="PF25597">
    <property type="entry name" value="SH3_retrovirus"/>
    <property type="match status" value="1"/>
</dbReference>
<dbReference type="InterPro" id="IPR012337">
    <property type="entry name" value="RNaseH-like_sf"/>
</dbReference>
<dbReference type="GO" id="GO:0006508">
    <property type="term" value="P:proteolysis"/>
    <property type="evidence" value="ECO:0007669"/>
    <property type="project" value="UniProtKB-KW"/>
</dbReference>
<keyword evidence="14" id="KW-0808">Transferase</keyword>
<reference evidence="22" key="1">
    <citation type="submission" date="2020-07" db="EMBL/GenBank/DDBJ databases">
        <authorList>
            <person name="Ferguson B K."/>
        </authorList>
    </citation>
    <scope>NUCLEOTIDE SEQUENCE</scope>
    <source>
        <strain evidence="22">L06</strain>
    </source>
</reference>
<dbReference type="InterPro" id="IPR001878">
    <property type="entry name" value="Znf_CCHC"/>
</dbReference>
<keyword evidence="15" id="KW-0917">Virion maturation</keyword>
<keyword evidence="8" id="KW-0255">Endonuclease</keyword>
<keyword evidence="10" id="KW-0067">ATP-binding</keyword>
<organism evidence="22">
    <name type="scientific">Bracon brevicornis</name>
    <dbReference type="NCBI Taxonomy" id="1563983"/>
    <lineage>
        <taxon>Eukaryota</taxon>
        <taxon>Metazoa</taxon>
        <taxon>Ecdysozoa</taxon>
        <taxon>Arthropoda</taxon>
        <taxon>Hexapoda</taxon>
        <taxon>Insecta</taxon>
        <taxon>Pterygota</taxon>
        <taxon>Neoptera</taxon>
        <taxon>Endopterygota</taxon>
        <taxon>Hymenoptera</taxon>
        <taxon>Apocrita</taxon>
        <taxon>Ichneumonoidea</taxon>
        <taxon>Braconidae</taxon>
        <taxon>Braconinae</taxon>
        <taxon>Bracon</taxon>
    </lineage>
</organism>
<evidence type="ECO:0000256" key="4">
    <source>
        <dbReference type="ARBA" id="ARBA00022722"/>
    </source>
</evidence>
<protein>
    <recommendedName>
        <fullName evidence="23">Integrase catalytic domain-containing protein</fullName>
    </recommendedName>
</protein>
<dbReference type="Pfam" id="PF13976">
    <property type="entry name" value="gag_pre-integrs"/>
    <property type="match status" value="1"/>
</dbReference>
<keyword evidence="16" id="KW-0233">DNA recombination</keyword>
<evidence type="ECO:0000256" key="8">
    <source>
        <dbReference type="ARBA" id="ARBA00022759"/>
    </source>
</evidence>
<evidence type="ECO:0000256" key="10">
    <source>
        <dbReference type="ARBA" id="ARBA00022840"/>
    </source>
</evidence>
<evidence type="ECO:0000256" key="14">
    <source>
        <dbReference type="ARBA" id="ARBA00022932"/>
    </source>
</evidence>
<evidence type="ECO:0000256" key="11">
    <source>
        <dbReference type="ARBA" id="ARBA00022842"/>
    </source>
</evidence>
<dbReference type="PROSITE" id="PS50994">
    <property type="entry name" value="INTEGRASE"/>
    <property type="match status" value="1"/>
</dbReference>
<feature type="compositionally biased region" description="Polar residues" evidence="19">
    <location>
        <begin position="674"/>
        <end position="687"/>
    </location>
</feature>
<dbReference type="Pfam" id="PF22936">
    <property type="entry name" value="Pol_BBD"/>
    <property type="match status" value="1"/>
</dbReference>
<dbReference type="GO" id="GO:0015074">
    <property type="term" value="P:DNA integration"/>
    <property type="evidence" value="ECO:0007669"/>
    <property type="project" value="UniProtKB-KW"/>
</dbReference>
<dbReference type="InterPro" id="IPR025724">
    <property type="entry name" value="GAG-pre-integrase_dom"/>
</dbReference>
<keyword evidence="11" id="KW-0460">Magnesium</keyword>
<keyword evidence="4" id="KW-0540">Nuclease</keyword>
<evidence type="ECO:0000313" key="22">
    <source>
        <dbReference type="EMBL" id="CAD1580687.1"/>
    </source>
</evidence>
<evidence type="ECO:0008006" key="23">
    <source>
        <dbReference type="Google" id="ProtNLM"/>
    </source>
</evidence>
<sequence>MSEGENMEQHLGKMQNLTDKLQSLGSACAKELGPWSMLCSVPASYDQLVTTLANKPENELTIDLIKGTLLSEFRRRQNQGLADGCTEQAMKVNKLDDECFFCHETGHQKRNCLKYKKYLKNRKGSKPKFKASKVEEHHGDTDEDGEHNVYTDRAYSAVRHKVKCPVWYFDSAATRHMTPDIKFFKTFDPTYTSKVRVANKQYSDICSIGTGQINCRLSSGKTKVLTLKDVLYAPSFYAGLFFLSTMAKLGYELSGKGDQMTLFKDGEEVAIAMAKNDMYEIMDVEDYMRAKKEVKQVEKASGASHHNDKCIHTWHRRFGHRDPKAIEKLIENELAEGVEIKKCNEIQVCSSCIKGKLSRKPFPKESLSKTTKRLELLHMDLCGPMPTKTVGGRRYLMTIIDDFSRYTFVYLLTEKSQDERVIRDFIAEMKTQYGEKPKCFRSDRGGEFMSHDLMQFLAKQGVKVQRTAPYTPEQNGVAERKNRTLVEATRTMLIDAGLADQYWGEAVMTAGYVQNLLPTRVRDKTPFELFFDKKPDISHLRVYGCKAYAHIPKQMRLKLDNKTRECIFVGYSQESKAYRLLEENTGKILTSRDIKFVENIIPRKGKRVLFGLERGETAEKLKQQVSAHKSDTYVYVPVDSIDNNACVNHQGNTGIRSQGSNAPEPPVMRETQESSDNFETPDGSISMTDEASESESVEDVPLAWRLRRGNNEPVINVDYSSENETPEEVPRTVEEALSGVYAEQWRKAMDEEMESLSKNETWDLEPKSANKNVIGCKWVFTIKRHADGSPKRFKARLVAQGFSQRYGIDYDEVFAPVVRQTTLRTLLSIAGRRGFFVKHLDAKTAFLNGKLSKTIYMRQPPNYVDEGKPEFVCRLNKSLYGLKQAAKAWHDKLDEVLHNMGFEKCPSDHCLYRTMEGEPEVYLAVHVDDMIIASKSSRRIEAVKEALNREFSITDMGDLKFYLGIGVRRDDNRNFYLNQGNYIRKILTRARLSDAKNSTHPMDVGYEKAREKSPRITNESYQKLIGALLYLLVHTRPDISAAVAILSQRIKEPRQTDWNELQRICRYLKYTIDFELRLSDQSRDDKLIGYADANLAESRDSRKSNSGYIFKLFGGTISWSSKRQECVTLSSTEAELVALSEASREAKWIRKLLTFFNEHQNEPTTIYEDNQSCINSLKGPGSSNRSKHIDTKYFYTRELKERRIIQVTCCPTETNEADMFTKPLGPTKLSTLVKMIGLKNWSKQDEPNDH</sequence>
<evidence type="ECO:0000256" key="9">
    <source>
        <dbReference type="ARBA" id="ARBA00022801"/>
    </source>
</evidence>
<dbReference type="SUPFAM" id="SSF57756">
    <property type="entry name" value="Retrovirus zinc finger-like domains"/>
    <property type="match status" value="1"/>
</dbReference>
<feature type="domain" description="CCHC-type" evidence="20">
    <location>
        <begin position="99"/>
        <end position="112"/>
    </location>
</feature>
<evidence type="ECO:0000256" key="15">
    <source>
        <dbReference type="ARBA" id="ARBA00023113"/>
    </source>
</evidence>
<feature type="region of interest" description="Disordered" evidence="19">
    <location>
        <begin position="651"/>
        <end position="699"/>
    </location>
</feature>
<keyword evidence="14" id="KW-0548">Nucleotidyltransferase</keyword>
<dbReference type="GO" id="GO:0008270">
    <property type="term" value="F:zinc ion binding"/>
    <property type="evidence" value="ECO:0007669"/>
    <property type="project" value="UniProtKB-KW"/>
</dbReference>
<dbReference type="GO" id="GO:0003676">
    <property type="term" value="F:nucleic acid binding"/>
    <property type="evidence" value="ECO:0007669"/>
    <property type="project" value="InterPro"/>
</dbReference>
<evidence type="ECO:0000256" key="6">
    <source>
        <dbReference type="ARBA" id="ARBA00022741"/>
    </source>
</evidence>
<accession>A0A6V7M0T8</accession>
<dbReference type="GO" id="GO:0003887">
    <property type="term" value="F:DNA-directed DNA polymerase activity"/>
    <property type="evidence" value="ECO:0007669"/>
    <property type="project" value="UniProtKB-KW"/>
</dbReference>
<dbReference type="InterPro" id="IPR043502">
    <property type="entry name" value="DNA/RNA_pol_sf"/>
</dbReference>
<dbReference type="GO" id="GO:0042575">
    <property type="term" value="C:DNA polymerase complex"/>
    <property type="evidence" value="ECO:0007669"/>
    <property type="project" value="UniProtKB-ARBA"/>
</dbReference>
<feature type="compositionally biased region" description="Basic and acidic residues" evidence="19">
    <location>
        <begin position="132"/>
        <end position="146"/>
    </location>
</feature>
<dbReference type="InterPro" id="IPR054722">
    <property type="entry name" value="PolX-like_BBD"/>
</dbReference>
<dbReference type="InterPro" id="IPR057670">
    <property type="entry name" value="SH3_retrovirus"/>
</dbReference>
<keyword evidence="3" id="KW-0645">Protease</keyword>
<dbReference type="CDD" id="cd09272">
    <property type="entry name" value="RNase_HI_RT_Ty1"/>
    <property type="match status" value="1"/>
</dbReference>
<evidence type="ECO:0000256" key="19">
    <source>
        <dbReference type="SAM" id="MobiDB-lite"/>
    </source>
</evidence>
<keyword evidence="18" id="KW-0862">Zinc</keyword>
<keyword evidence="13" id="KW-0695">RNA-directed DNA polymerase</keyword>
<evidence type="ECO:0000256" key="5">
    <source>
        <dbReference type="ARBA" id="ARBA00022723"/>
    </source>
</evidence>
<dbReference type="InterPro" id="IPR036397">
    <property type="entry name" value="RNaseH_sf"/>
</dbReference>
<evidence type="ECO:0000256" key="3">
    <source>
        <dbReference type="ARBA" id="ARBA00022670"/>
    </source>
</evidence>
<keyword evidence="2" id="KW-1188">Viral release from host cell</keyword>
<dbReference type="GO" id="GO:0004190">
    <property type="term" value="F:aspartic-type endopeptidase activity"/>
    <property type="evidence" value="ECO:0007669"/>
    <property type="project" value="UniProtKB-KW"/>
</dbReference>
<dbReference type="InterPro" id="IPR001584">
    <property type="entry name" value="Integrase_cat-core"/>
</dbReference>
<keyword evidence="6" id="KW-0547">Nucleotide-binding</keyword>
<name>A0A6V7M0T8_9HYME</name>
<evidence type="ECO:0000256" key="12">
    <source>
        <dbReference type="ARBA" id="ARBA00022908"/>
    </source>
</evidence>
<dbReference type="GO" id="GO:0003964">
    <property type="term" value="F:RNA-directed DNA polymerase activity"/>
    <property type="evidence" value="ECO:0007669"/>
    <property type="project" value="UniProtKB-KW"/>
</dbReference>
<evidence type="ECO:0000256" key="7">
    <source>
        <dbReference type="ARBA" id="ARBA00022750"/>
    </source>
</evidence>
<keyword evidence="5" id="KW-0479">Metal-binding</keyword>
<dbReference type="PANTHER" id="PTHR42648:SF11">
    <property type="entry name" value="TRANSPOSON TY4-P GAG-POL POLYPROTEIN"/>
    <property type="match status" value="1"/>
</dbReference>
<keyword evidence="17" id="KW-0511">Multifunctional enzyme</keyword>
<dbReference type="AlphaFoldDB" id="A0A6V7M0T8"/>
<keyword evidence="9" id="KW-0378">Hydrolase</keyword>
<feature type="region of interest" description="Disordered" evidence="19">
    <location>
        <begin position="124"/>
        <end position="146"/>
    </location>
</feature>
<evidence type="ECO:0000256" key="2">
    <source>
        <dbReference type="ARBA" id="ARBA00022612"/>
    </source>
</evidence>
<dbReference type="Gene3D" id="3.30.420.10">
    <property type="entry name" value="Ribonuclease H-like superfamily/Ribonuclease H"/>
    <property type="match status" value="1"/>
</dbReference>
<keyword evidence="7" id="KW-0064">Aspartyl protease</keyword>
<dbReference type="InterPro" id="IPR036875">
    <property type="entry name" value="Znf_CCHC_sf"/>
</dbReference>
<dbReference type="Pfam" id="PF00665">
    <property type="entry name" value="rve"/>
    <property type="match status" value="1"/>
</dbReference>
<dbReference type="SUPFAM" id="SSF56672">
    <property type="entry name" value="DNA/RNA polymerases"/>
    <property type="match status" value="1"/>
</dbReference>
<keyword evidence="18" id="KW-0863">Zinc-finger</keyword>
<evidence type="ECO:0000256" key="13">
    <source>
        <dbReference type="ARBA" id="ARBA00022918"/>
    </source>
</evidence>
<feature type="compositionally biased region" description="Polar residues" evidence="19">
    <location>
        <begin position="651"/>
        <end position="661"/>
    </location>
</feature>
<feature type="domain" description="Integrase catalytic" evidence="21">
    <location>
        <begin position="359"/>
        <end position="534"/>
    </location>
</feature>
<evidence type="ECO:0000256" key="16">
    <source>
        <dbReference type="ARBA" id="ARBA00023172"/>
    </source>
</evidence>
<dbReference type="InterPro" id="IPR039537">
    <property type="entry name" value="Retrotran_Ty1/copia-like"/>
</dbReference>
<dbReference type="GO" id="GO:0005524">
    <property type="term" value="F:ATP binding"/>
    <property type="evidence" value="ECO:0007669"/>
    <property type="project" value="UniProtKB-KW"/>
</dbReference>
<evidence type="ECO:0000256" key="17">
    <source>
        <dbReference type="ARBA" id="ARBA00023268"/>
    </source>
</evidence>
<evidence type="ECO:0000259" key="21">
    <source>
        <dbReference type="PROSITE" id="PS50994"/>
    </source>
</evidence>
<dbReference type="Pfam" id="PF07727">
    <property type="entry name" value="RVT_2"/>
    <property type="match status" value="1"/>
</dbReference>
<dbReference type="PROSITE" id="PS50158">
    <property type="entry name" value="ZF_CCHC"/>
    <property type="match status" value="1"/>
</dbReference>
<keyword evidence="12" id="KW-0229">DNA integration</keyword>
<comment type="function">
    <text evidence="1">The aspartyl protease (PR) mediates the proteolytic cleavages of the Gag and Gag-Pol polyproteins after assembly of the VLP.</text>
</comment>
<dbReference type="Pfam" id="PF14223">
    <property type="entry name" value="Retrotran_gag_2"/>
    <property type="match status" value="1"/>
</dbReference>
<keyword evidence="14" id="KW-0239">DNA-directed DNA polymerase</keyword>
<evidence type="ECO:0000256" key="1">
    <source>
        <dbReference type="ARBA" id="ARBA00002180"/>
    </source>
</evidence>
<dbReference type="EMBL" id="CADCXW020000345">
    <property type="protein sequence ID" value="CAD1580687.1"/>
    <property type="molecule type" value="Genomic_DNA"/>
</dbReference>
<dbReference type="GO" id="GO:0004519">
    <property type="term" value="F:endonuclease activity"/>
    <property type="evidence" value="ECO:0007669"/>
    <property type="project" value="UniProtKB-KW"/>
</dbReference>
<evidence type="ECO:0000256" key="18">
    <source>
        <dbReference type="PROSITE-ProRule" id="PRU00047"/>
    </source>
</evidence>
<gene>
    <name evidence="22" type="ORF">BBRV_LOCUS117697</name>
</gene>
<dbReference type="InterPro" id="IPR013103">
    <property type="entry name" value="RVT_2"/>
</dbReference>
<dbReference type="GO" id="GO:0006310">
    <property type="term" value="P:DNA recombination"/>
    <property type="evidence" value="ECO:0007669"/>
    <property type="project" value="UniProtKB-KW"/>
</dbReference>
<dbReference type="SUPFAM" id="SSF53098">
    <property type="entry name" value="Ribonuclease H-like"/>
    <property type="match status" value="1"/>
</dbReference>
<proteinExistence type="predicted"/>
<dbReference type="PANTHER" id="PTHR42648">
    <property type="entry name" value="TRANSPOSASE, PUTATIVE-RELATED"/>
    <property type="match status" value="1"/>
</dbReference>
<evidence type="ECO:0000259" key="20">
    <source>
        <dbReference type="PROSITE" id="PS50158"/>
    </source>
</evidence>